<proteinExistence type="predicted"/>
<protein>
    <submittedName>
        <fullName evidence="1">DUF1657 domain-containing protein</fullName>
    </submittedName>
</protein>
<evidence type="ECO:0000313" key="1">
    <source>
        <dbReference type="EMBL" id="MDC3417900.1"/>
    </source>
</evidence>
<dbReference type="Pfam" id="PF07870">
    <property type="entry name" value="DUF1657"/>
    <property type="match status" value="1"/>
</dbReference>
<comment type="caution">
    <text evidence="1">The sequence shown here is derived from an EMBL/GenBank/DDBJ whole genome shotgun (WGS) entry which is preliminary data.</text>
</comment>
<organism evidence="1 2">
    <name type="scientific">Aquibacillus salsiterrae</name>
    <dbReference type="NCBI Taxonomy" id="2950439"/>
    <lineage>
        <taxon>Bacteria</taxon>
        <taxon>Bacillati</taxon>
        <taxon>Bacillota</taxon>
        <taxon>Bacilli</taxon>
        <taxon>Bacillales</taxon>
        <taxon>Bacillaceae</taxon>
        <taxon>Aquibacillus</taxon>
    </lineage>
</organism>
<evidence type="ECO:0000313" key="2">
    <source>
        <dbReference type="Proteomes" id="UP001145069"/>
    </source>
</evidence>
<name>A0A9X3WGE5_9BACI</name>
<keyword evidence="2" id="KW-1185">Reference proteome</keyword>
<sequence length="68" mass="7748">MTVGTQMQQAIASCESVLSSLHSFALETQDQTAKQMFQNLGNQQQQILDNLKARLQYVESQEPQYKNQ</sequence>
<dbReference type="EMBL" id="JAMQKC010000015">
    <property type="protein sequence ID" value="MDC3417900.1"/>
    <property type="molecule type" value="Genomic_DNA"/>
</dbReference>
<accession>A0A9X3WGE5</accession>
<dbReference type="RefSeq" id="WP_272446961.1">
    <property type="nucleotide sequence ID" value="NZ_JAMQKC010000015.1"/>
</dbReference>
<dbReference type="Proteomes" id="UP001145069">
    <property type="component" value="Unassembled WGS sequence"/>
</dbReference>
<dbReference type="AlphaFoldDB" id="A0A9X3WGE5"/>
<dbReference type="InterPro" id="IPR012452">
    <property type="entry name" value="DUF1657"/>
</dbReference>
<reference evidence="1" key="1">
    <citation type="submission" date="2022-06" db="EMBL/GenBank/DDBJ databases">
        <title>Aquibacillus sp. a new bacterium isolated from soil saline samples.</title>
        <authorList>
            <person name="Galisteo C."/>
            <person name="De La Haba R."/>
            <person name="Sanchez-Porro C."/>
            <person name="Ventosa A."/>
        </authorList>
    </citation>
    <scope>NUCLEOTIDE SEQUENCE</scope>
    <source>
        <strain evidence="1">3ASR75-54</strain>
    </source>
</reference>
<gene>
    <name evidence="1" type="ORF">NC799_13445</name>
</gene>